<dbReference type="Pfam" id="PF00188">
    <property type="entry name" value="CAP"/>
    <property type="match status" value="1"/>
</dbReference>
<dbReference type="SUPFAM" id="SSF88946">
    <property type="entry name" value="Sigma2 domain of RNA polymerase sigma factors"/>
    <property type="match status" value="1"/>
</dbReference>
<dbReference type="Pfam" id="PF04542">
    <property type="entry name" value="Sigma70_r2"/>
    <property type="match status" value="1"/>
</dbReference>
<keyword evidence="1" id="KW-0805">Transcription regulation</keyword>
<feature type="compositionally biased region" description="Pro residues" evidence="2">
    <location>
        <begin position="301"/>
        <end position="310"/>
    </location>
</feature>
<feature type="compositionally biased region" description="Low complexity" evidence="2">
    <location>
        <begin position="311"/>
        <end position="324"/>
    </location>
</feature>
<comment type="similarity">
    <text evidence="1">Belongs to the sigma-70 factor family. ECF subfamily.</text>
</comment>
<dbReference type="Gene3D" id="3.40.33.10">
    <property type="entry name" value="CAP"/>
    <property type="match status" value="1"/>
</dbReference>
<name>A0A841FXT5_9ACTN</name>
<dbReference type="RefSeq" id="WP_184789622.1">
    <property type="nucleotide sequence ID" value="NZ_BONT01000058.1"/>
</dbReference>
<feature type="region of interest" description="Disordered" evidence="2">
    <location>
        <begin position="301"/>
        <end position="337"/>
    </location>
</feature>
<keyword evidence="6" id="KW-1185">Reference proteome</keyword>
<proteinExistence type="inferred from homology"/>
<dbReference type="PROSITE" id="PS01063">
    <property type="entry name" value="SIGMA70_ECF"/>
    <property type="match status" value="1"/>
</dbReference>
<organism evidence="5 6">
    <name type="scientific">Phytomonospora endophytica</name>
    <dbReference type="NCBI Taxonomy" id="714109"/>
    <lineage>
        <taxon>Bacteria</taxon>
        <taxon>Bacillati</taxon>
        <taxon>Actinomycetota</taxon>
        <taxon>Actinomycetes</taxon>
        <taxon>Micromonosporales</taxon>
        <taxon>Micromonosporaceae</taxon>
        <taxon>Phytomonospora</taxon>
    </lineage>
</organism>
<comment type="caution">
    <text evidence="5">The sequence shown here is derived from an EMBL/GenBank/DDBJ whole genome shotgun (WGS) entry which is preliminary data.</text>
</comment>
<keyword evidence="1" id="KW-0238">DNA-binding</keyword>
<evidence type="ECO:0000256" key="1">
    <source>
        <dbReference type="RuleBase" id="RU000716"/>
    </source>
</evidence>
<dbReference type="InterPro" id="IPR035940">
    <property type="entry name" value="CAP_sf"/>
</dbReference>
<sequence length="460" mass="48437">MDRSDHTASIATVMAARSGDLRARERLVAACLPLVYNVVGRALNGHPDVDDVVQETMLKALDGLGGLRDAASFRSWLIAIAMNEVRRRWSHSLRAPLPAGDDVTSVPDPGGDFVDLAILRLGLSGQRREIAEATRWLDDGDRDLLALWWQESAGHLTRGELAAALDLTPPHAAVRVQRMKAQLDVARQIVRALSATWRCEDLTAAVVTWDGRPSPLWRKRLGRHVRDCRKCARSGADLAPAEGLLAGMAMVVPPPGFSADPASAVPGATPLPRPRWLWPSVAAGVVAAGVLALVLIQPPEDPVSAPPPTEPSTSSASPSATAPAEADRTSPPPEAPGVALIAGINAERARAGCAALDADPRLDEAALAHAEDMAEHGFFDHTGSDGSDAGERMSTAGYAWSGWAENIYLGSAEPGGAVGAWMDSTGHRENMLACDYTDAGAAAVEGPQGTLWVLNLARAG</sequence>
<dbReference type="PANTHER" id="PTHR31157">
    <property type="entry name" value="SCP DOMAIN-CONTAINING PROTEIN"/>
    <property type="match status" value="1"/>
</dbReference>
<gene>
    <name evidence="5" type="ORF">HNR73_004653</name>
</gene>
<dbReference type="InterPro" id="IPR013325">
    <property type="entry name" value="RNA_pol_sigma_r2"/>
</dbReference>
<protein>
    <recommendedName>
        <fullName evidence="1">RNA polymerase sigma factor</fullName>
    </recommendedName>
</protein>
<dbReference type="AlphaFoldDB" id="A0A841FXT5"/>
<evidence type="ECO:0000259" key="4">
    <source>
        <dbReference type="Pfam" id="PF04542"/>
    </source>
</evidence>
<dbReference type="InterPro" id="IPR014284">
    <property type="entry name" value="RNA_pol_sigma-70_dom"/>
</dbReference>
<dbReference type="EMBL" id="JACHGT010000010">
    <property type="protein sequence ID" value="MBB6036780.1"/>
    <property type="molecule type" value="Genomic_DNA"/>
</dbReference>
<keyword evidence="1" id="KW-0804">Transcription</keyword>
<keyword evidence="1" id="KW-0731">Sigma factor</keyword>
<dbReference type="InterPro" id="IPR007627">
    <property type="entry name" value="RNA_pol_sigma70_r2"/>
</dbReference>
<dbReference type="GO" id="GO:0006352">
    <property type="term" value="P:DNA-templated transcription initiation"/>
    <property type="evidence" value="ECO:0007669"/>
    <property type="project" value="InterPro"/>
</dbReference>
<dbReference type="InterPro" id="IPR000838">
    <property type="entry name" value="RNA_pol_sigma70_ECF_CS"/>
</dbReference>
<evidence type="ECO:0000256" key="2">
    <source>
        <dbReference type="SAM" id="MobiDB-lite"/>
    </source>
</evidence>
<dbReference type="NCBIfam" id="TIGR02937">
    <property type="entry name" value="sigma70-ECF"/>
    <property type="match status" value="1"/>
</dbReference>
<dbReference type="Gene3D" id="1.10.1740.10">
    <property type="match status" value="1"/>
</dbReference>
<dbReference type="InterPro" id="IPR014044">
    <property type="entry name" value="CAP_dom"/>
</dbReference>
<dbReference type="GO" id="GO:0016987">
    <property type="term" value="F:sigma factor activity"/>
    <property type="evidence" value="ECO:0007669"/>
    <property type="project" value="UniProtKB-KW"/>
</dbReference>
<feature type="domain" description="RNA polymerase sigma-70 region 2" evidence="4">
    <location>
        <begin position="27"/>
        <end position="90"/>
    </location>
</feature>
<dbReference type="CDD" id="cd05379">
    <property type="entry name" value="CAP_bacterial"/>
    <property type="match status" value="1"/>
</dbReference>
<evidence type="ECO:0000313" key="5">
    <source>
        <dbReference type="EMBL" id="MBB6036780.1"/>
    </source>
</evidence>
<dbReference type="SUPFAM" id="SSF55797">
    <property type="entry name" value="PR-1-like"/>
    <property type="match status" value="1"/>
</dbReference>
<feature type="domain" description="SCP" evidence="3">
    <location>
        <begin position="344"/>
        <end position="455"/>
    </location>
</feature>
<evidence type="ECO:0000259" key="3">
    <source>
        <dbReference type="Pfam" id="PF00188"/>
    </source>
</evidence>
<dbReference type="Proteomes" id="UP000548476">
    <property type="component" value="Unassembled WGS sequence"/>
</dbReference>
<dbReference type="PANTHER" id="PTHR31157:SF1">
    <property type="entry name" value="SCP DOMAIN-CONTAINING PROTEIN"/>
    <property type="match status" value="1"/>
</dbReference>
<accession>A0A841FXT5</accession>
<reference evidence="5 6" key="1">
    <citation type="submission" date="2020-08" db="EMBL/GenBank/DDBJ databases">
        <title>Genomic Encyclopedia of Type Strains, Phase IV (KMG-IV): sequencing the most valuable type-strain genomes for metagenomic binning, comparative biology and taxonomic classification.</title>
        <authorList>
            <person name="Goeker M."/>
        </authorList>
    </citation>
    <scope>NUCLEOTIDE SEQUENCE [LARGE SCALE GENOMIC DNA]</scope>
    <source>
        <strain evidence="5 6">YIM 65646</strain>
    </source>
</reference>
<dbReference type="GO" id="GO:0003677">
    <property type="term" value="F:DNA binding"/>
    <property type="evidence" value="ECO:0007669"/>
    <property type="project" value="UniProtKB-KW"/>
</dbReference>
<evidence type="ECO:0000313" key="6">
    <source>
        <dbReference type="Proteomes" id="UP000548476"/>
    </source>
</evidence>